<dbReference type="Gene3D" id="1.10.439.10">
    <property type="entry name" value="Penicillin Amidohydrolase, domain 1"/>
    <property type="match status" value="1"/>
</dbReference>
<dbReference type="GO" id="GO:0017000">
    <property type="term" value="P:antibiotic biosynthetic process"/>
    <property type="evidence" value="ECO:0007669"/>
    <property type="project" value="InterPro"/>
</dbReference>
<dbReference type="InterPro" id="IPR014395">
    <property type="entry name" value="Pen/GL7ACA/AHL_acylase"/>
</dbReference>
<feature type="signal peptide" evidence="6">
    <location>
        <begin position="1"/>
        <end position="20"/>
    </location>
</feature>
<comment type="cofactor">
    <cofactor evidence="5">
        <name>Ca(2+)</name>
        <dbReference type="ChEBI" id="CHEBI:29108"/>
    </cofactor>
    <text evidence="5">Binds 1 Ca(2+) ion per dimer.</text>
</comment>
<dbReference type="Gene3D" id="2.30.120.10">
    <property type="match status" value="1"/>
</dbReference>
<dbReference type="AlphaFoldDB" id="A0A5J6N873"/>
<name>A0A5J6N873_9PROT</name>
<keyword evidence="2" id="KW-0378">Hydrolase</keyword>
<organism evidence="7 8">
    <name type="scientific">Hypericibacter adhaerens</name>
    <dbReference type="NCBI Taxonomy" id="2602016"/>
    <lineage>
        <taxon>Bacteria</taxon>
        <taxon>Pseudomonadati</taxon>
        <taxon>Pseudomonadota</taxon>
        <taxon>Alphaproteobacteria</taxon>
        <taxon>Rhodospirillales</taxon>
        <taxon>Dongiaceae</taxon>
        <taxon>Hypericibacter</taxon>
    </lineage>
</organism>
<protein>
    <submittedName>
        <fullName evidence="7">Penicillin amidase</fullName>
    </submittedName>
</protein>
<feature type="binding site" evidence="5">
    <location>
        <position position="313"/>
    </location>
    <ligand>
        <name>Ca(2+)</name>
        <dbReference type="ChEBI" id="CHEBI:29108"/>
    </ligand>
</feature>
<feature type="active site" description="Nucleophile" evidence="4">
    <location>
        <position position="238"/>
    </location>
</feature>
<keyword evidence="6" id="KW-0732">Signal</keyword>
<evidence type="ECO:0000256" key="1">
    <source>
        <dbReference type="ARBA" id="ARBA00006586"/>
    </source>
</evidence>
<proteinExistence type="inferred from homology"/>
<dbReference type="InterPro" id="IPR029055">
    <property type="entry name" value="Ntn_hydrolases_N"/>
</dbReference>
<dbReference type="RefSeq" id="WP_151120445.1">
    <property type="nucleotide sequence ID" value="NZ_CP042582.1"/>
</dbReference>
<dbReference type="SUPFAM" id="SSF56235">
    <property type="entry name" value="N-terminal nucleophile aminohydrolases (Ntn hydrolases)"/>
    <property type="match status" value="1"/>
</dbReference>
<keyword evidence="5" id="KW-0106">Calcium</keyword>
<sequence>MARLLPASLALLLLTGCSLLTPLPPPTTLAQRLAMFPTAHLPLDKPARIYWDDHQIPFVEAETDHDAAFLLGLVHAHLRLGQMEIMRHIAEGRLAELGGPLAVDIDKSLRILDLGKASPAILAAMPSETRAWLDAFVAGINYYQEHAAPLPHEYALLGLKREPWRPEEIITVGRLASVDVTWLIWFRLLRYRDSPEWPALWTRIAGRAASSAPSFATPGEGSLGLLETLFTETGKTGSNSLAVGATRTTSGSAIIASDPHLGLSLPNLWLIAGIQSPSYHAVGLMVPGLPFVAVGRNPWIAWGGTNLRAASSDIFDISSLPADQLATHKEKIRVRWWFDSEAEIRESPYGPVISDAPLLPHREGETLALSWIGHRPSDEMTAMLGVNRARDWNDFRQALAGFALSPQNFIYADAKGNVGQVTATQLPARPDTPPPDIVRPLSDAAAWQRIVTSQDLPSSYDPPQGFVASANNRPAGAPIRIGYFFSANDRIQRLQALLGARRDWTAEDLKRLQLDTYMQSSVTLRDALKARLMAANAFTSIRPEEQRVLDLVAGWDGNYAATSQGPVAFEALMAGLIGALYDETERGMLDAGGNLYDVLAQDLPHIPDDRLTAALRKALPEAAKAVADYPDWGAMHRLPLQHMLGGLPVIGGRYRFGDRPASGSSETLDKTAHDITAEQNQTRYGTQARHVSDLADPDANWFVLLGGQDGWFNSANFLDQVDPFMQGELIQVPLRIETVRARFAHRLDLTP</sequence>
<evidence type="ECO:0000256" key="3">
    <source>
        <dbReference type="ARBA" id="ARBA00023145"/>
    </source>
</evidence>
<dbReference type="GO" id="GO:0016811">
    <property type="term" value="F:hydrolase activity, acting on carbon-nitrogen (but not peptide) bonds, in linear amides"/>
    <property type="evidence" value="ECO:0007669"/>
    <property type="project" value="InterPro"/>
</dbReference>
<dbReference type="KEGG" id="hadh:FRZ61_51090"/>
<feature type="binding site" evidence="5">
    <location>
        <position position="435"/>
    </location>
    <ligand>
        <name>Ca(2+)</name>
        <dbReference type="ChEBI" id="CHEBI:29108"/>
    </ligand>
</feature>
<evidence type="ECO:0000256" key="5">
    <source>
        <dbReference type="PIRSR" id="PIRSR001227-2"/>
    </source>
</evidence>
<evidence type="ECO:0000313" key="7">
    <source>
        <dbReference type="EMBL" id="QEX25163.1"/>
    </source>
</evidence>
<dbReference type="OrthoDB" id="9760084at2"/>
<accession>A0A5J6N873</accession>
<keyword evidence="8" id="KW-1185">Reference proteome</keyword>
<reference evidence="7 8" key="1">
    <citation type="submission" date="2019-08" db="EMBL/GenBank/DDBJ databases">
        <title>Hyperibacter terrae gen. nov., sp. nov. and Hyperibacter viscosus sp. nov., two new members in the family Rhodospirillaceae isolated from the rhizosphere of Hypericum perforatum.</title>
        <authorList>
            <person name="Noviana Z."/>
        </authorList>
    </citation>
    <scope>NUCLEOTIDE SEQUENCE [LARGE SCALE GENOMIC DNA]</scope>
    <source>
        <strain evidence="7 8">R5959</strain>
    </source>
</reference>
<dbReference type="InterPro" id="IPR043147">
    <property type="entry name" value="Penicillin_amidase_A-knob"/>
</dbReference>
<dbReference type="Gene3D" id="1.10.1400.10">
    <property type="match status" value="1"/>
</dbReference>
<dbReference type="GO" id="GO:0046872">
    <property type="term" value="F:metal ion binding"/>
    <property type="evidence" value="ECO:0007669"/>
    <property type="project" value="UniProtKB-KW"/>
</dbReference>
<dbReference type="InterPro" id="IPR043146">
    <property type="entry name" value="Penicillin_amidase_N_B-knob"/>
</dbReference>
<dbReference type="CDD" id="cd03747">
    <property type="entry name" value="Ntn_PGA_like"/>
    <property type="match status" value="1"/>
</dbReference>
<dbReference type="Gene3D" id="3.60.20.10">
    <property type="entry name" value="Glutamine Phosphoribosylpyrophosphate, subunit 1, domain 1"/>
    <property type="match status" value="1"/>
</dbReference>
<evidence type="ECO:0000313" key="8">
    <source>
        <dbReference type="Proteomes" id="UP000325797"/>
    </source>
</evidence>
<evidence type="ECO:0000256" key="6">
    <source>
        <dbReference type="SAM" id="SignalP"/>
    </source>
</evidence>
<comment type="similarity">
    <text evidence="1">Belongs to the peptidase S45 family.</text>
</comment>
<dbReference type="PIRSF" id="PIRSF001227">
    <property type="entry name" value="Pen_acylase"/>
    <property type="match status" value="1"/>
</dbReference>
<dbReference type="PANTHER" id="PTHR34218">
    <property type="entry name" value="PEPTIDASE S45 PENICILLIN AMIDASE"/>
    <property type="match status" value="1"/>
</dbReference>
<keyword evidence="5" id="KW-0479">Metal-binding</keyword>
<evidence type="ECO:0000256" key="2">
    <source>
        <dbReference type="ARBA" id="ARBA00022801"/>
    </source>
</evidence>
<keyword evidence="3" id="KW-0865">Zymogen</keyword>
<evidence type="ECO:0000256" key="4">
    <source>
        <dbReference type="PIRSR" id="PIRSR001227-1"/>
    </source>
</evidence>
<gene>
    <name evidence="7" type="ORF">FRZ61_51090</name>
</gene>
<feature type="chain" id="PRO_5023882254" evidence="6">
    <location>
        <begin position="21"/>
        <end position="751"/>
    </location>
</feature>
<dbReference type="EMBL" id="CP042582">
    <property type="protein sequence ID" value="QEX25163.1"/>
    <property type="molecule type" value="Genomic_DNA"/>
</dbReference>
<dbReference type="InterPro" id="IPR023343">
    <property type="entry name" value="Penicillin_amidase_dom1"/>
</dbReference>
<dbReference type="PROSITE" id="PS51257">
    <property type="entry name" value="PROKAR_LIPOPROTEIN"/>
    <property type="match status" value="1"/>
</dbReference>
<dbReference type="Pfam" id="PF01804">
    <property type="entry name" value="Penicil_amidase"/>
    <property type="match status" value="1"/>
</dbReference>
<dbReference type="InterPro" id="IPR002692">
    <property type="entry name" value="S45"/>
</dbReference>
<dbReference type="PANTHER" id="PTHR34218:SF4">
    <property type="entry name" value="ACYL-HOMOSERINE LACTONE ACYLASE QUIP"/>
    <property type="match status" value="1"/>
</dbReference>
<dbReference type="Proteomes" id="UP000325797">
    <property type="component" value="Chromosome"/>
</dbReference>